<reference evidence="1" key="2">
    <citation type="submission" date="2020-11" db="EMBL/GenBank/DDBJ databases">
        <authorList>
            <person name="McCartney M.A."/>
            <person name="Auch B."/>
            <person name="Kono T."/>
            <person name="Mallez S."/>
            <person name="Becker A."/>
            <person name="Gohl D.M."/>
            <person name="Silverstein K.A.T."/>
            <person name="Koren S."/>
            <person name="Bechman K.B."/>
            <person name="Herman A."/>
            <person name="Abrahante J.E."/>
            <person name="Garbe J."/>
        </authorList>
    </citation>
    <scope>NUCLEOTIDE SEQUENCE</scope>
    <source>
        <strain evidence="1">Duluth1</strain>
        <tissue evidence="1">Whole animal</tissue>
    </source>
</reference>
<organism evidence="1 2">
    <name type="scientific">Dreissena polymorpha</name>
    <name type="common">Zebra mussel</name>
    <name type="synonym">Mytilus polymorpha</name>
    <dbReference type="NCBI Taxonomy" id="45954"/>
    <lineage>
        <taxon>Eukaryota</taxon>
        <taxon>Metazoa</taxon>
        <taxon>Spiralia</taxon>
        <taxon>Lophotrochozoa</taxon>
        <taxon>Mollusca</taxon>
        <taxon>Bivalvia</taxon>
        <taxon>Autobranchia</taxon>
        <taxon>Heteroconchia</taxon>
        <taxon>Euheterodonta</taxon>
        <taxon>Imparidentia</taxon>
        <taxon>Neoheterodontei</taxon>
        <taxon>Myida</taxon>
        <taxon>Dreissenoidea</taxon>
        <taxon>Dreissenidae</taxon>
        <taxon>Dreissena</taxon>
    </lineage>
</organism>
<evidence type="ECO:0000313" key="2">
    <source>
        <dbReference type="Proteomes" id="UP000828390"/>
    </source>
</evidence>
<sequence length="58" mass="6205">MRGRIFCSSLIRYYQSAGSSEWSNPTSPTATTLGLASKLLNLSKASVRNLLKLAACLG</sequence>
<keyword evidence="2" id="KW-1185">Reference proteome</keyword>
<reference evidence="1" key="1">
    <citation type="journal article" date="2019" name="bioRxiv">
        <title>The Genome of the Zebra Mussel, Dreissena polymorpha: A Resource for Invasive Species Research.</title>
        <authorList>
            <person name="McCartney M.A."/>
            <person name="Auch B."/>
            <person name="Kono T."/>
            <person name="Mallez S."/>
            <person name="Zhang Y."/>
            <person name="Obille A."/>
            <person name="Becker A."/>
            <person name="Abrahante J.E."/>
            <person name="Garbe J."/>
            <person name="Badalamenti J.P."/>
            <person name="Herman A."/>
            <person name="Mangelson H."/>
            <person name="Liachko I."/>
            <person name="Sullivan S."/>
            <person name="Sone E.D."/>
            <person name="Koren S."/>
            <person name="Silverstein K.A.T."/>
            <person name="Beckman K.B."/>
            <person name="Gohl D.M."/>
        </authorList>
    </citation>
    <scope>NUCLEOTIDE SEQUENCE</scope>
    <source>
        <strain evidence="1">Duluth1</strain>
        <tissue evidence="1">Whole animal</tissue>
    </source>
</reference>
<dbReference type="EMBL" id="JAIWYP010000005">
    <property type="protein sequence ID" value="KAH3819271.1"/>
    <property type="molecule type" value="Genomic_DNA"/>
</dbReference>
<gene>
    <name evidence="1" type="ORF">DPMN_121005</name>
</gene>
<protein>
    <submittedName>
        <fullName evidence="1">Uncharacterized protein</fullName>
    </submittedName>
</protein>
<dbReference type="AlphaFoldDB" id="A0A9D4GKW8"/>
<dbReference type="Proteomes" id="UP000828390">
    <property type="component" value="Unassembled WGS sequence"/>
</dbReference>
<accession>A0A9D4GKW8</accession>
<name>A0A9D4GKW8_DREPO</name>
<proteinExistence type="predicted"/>
<evidence type="ECO:0000313" key="1">
    <source>
        <dbReference type="EMBL" id="KAH3819271.1"/>
    </source>
</evidence>
<comment type="caution">
    <text evidence="1">The sequence shown here is derived from an EMBL/GenBank/DDBJ whole genome shotgun (WGS) entry which is preliminary data.</text>
</comment>